<dbReference type="GO" id="GO:0005975">
    <property type="term" value="P:carbohydrate metabolic process"/>
    <property type="evidence" value="ECO:0007669"/>
    <property type="project" value="UniProtKB-ARBA"/>
</dbReference>
<evidence type="ECO:0000313" key="10">
    <source>
        <dbReference type="EMBL" id="KAK7092106.1"/>
    </source>
</evidence>
<feature type="transmembrane region" description="Helical" evidence="8">
    <location>
        <begin position="260"/>
        <end position="281"/>
    </location>
</feature>
<dbReference type="GO" id="GO:0016740">
    <property type="term" value="F:transferase activity"/>
    <property type="evidence" value="ECO:0007669"/>
    <property type="project" value="UniProtKB-KW"/>
</dbReference>
<comment type="similarity">
    <text evidence="2">Belongs to the PC-esterase family. CASD1 subfamily.</text>
</comment>
<comment type="subcellular location">
    <subcellularLocation>
        <location evidence="1">Membrane</location>
        <topology evidence="1">Multi-pass membrane protein</topology>
    </subcellularLocation>
</comment>
<dbReference type="PANTHER" id="PTHR13533:SF45">
    <property type="entry name" value="CAS1P 10 TM ACYL TRANSFERASE DOMAIN-CONTAINING PROTEIN"/>
    <property type="match status" value="1"/>
</dbReference>
<protein>
    <recommendedName>
        <fullName evidence="9">Cas1p 10 TM acyl transferase domain-containing protein</fullName>
    </recommendedName>
</protein>
<evidence type="ECO:0000256" key="2">
    <source>
        <dbReference type="ARBA" id="ARBA00010666"/>
    </source>
</evidence>
<feature type="transmembrane region" description="Helical" evidence="8">
    <location>
        <begin position="406"/>
        <end position="426"/>
    </location>
</feature>
<dbReference type="AlphaFoldDB" id="A0AAN9ASC1"/>
<dbReference type="GO" id="GO:0016020">
    <property type="term" value="C:membrane"/>
    <property type="evidence" value="ECO:0007669"/>
    <property type="project" value="UniProtKB-SubCell"/>
</dbReference>
<evidence type="ECO:0000256" key="6">
    <source>
        <dbReference type="ARBA" id="ARBA00023136"/>
    </source>
</evidence>
<evidence type="ECO:0000256" key="8">
    <source>
        <dbReference type="SAM" id="Phobius"/>
    </source>
</evidence>
<keyword evidence="11" id="KW-1185">Reference proteome</keyword>
<dbReference type="Proteomes" id="UP001374579">
    <property type="component" value="Unassembled WGS sequence"/>
</dbReference>
<name>A0AAN9ASC1_9CAEN</name>
<evidence type="ECO:0000256" key="1">
    <source>
        <dbReference type="ARBA" id="ARBA00004141"/>
    </source>
</evidence>
<dbReference type="EMBL" id="JBAMIC010000022">
    <property type="protein sequence ID" value="KAK7092106.1"/>
    <property type="molecule type" value="Genomic_DNA"/>
</dbReference>
<keyword evidence="3" id="KW-0808">Transferase</keyword>
<feature type="transmembrane region" description="Helical" evidence="8">
    <location>
        <begin position="150"/>
        <end position="167"/>
    </location>
</feature>
<comment type="caution">
    <text evidence="10">The sequence shown here is derived from an EMBL/GenBank/DDBJ whole genome shotgun (WGS) entry which is preliminary data.</text>
</comment>
<evidence type="ECO:0000256" key="7">
    <source>
        <dbReference type="ARBA" id="ARBA00023180"/>
    </source>
</evidence>
<evidence type="ECO:0000256" key="4">
    <source>
        <dbReference type="ARBA" id="ARBA00022692"/>
    </source>
</evidence>
<accession>A0AAN9ASC1</accession>
<evidence type="ECO:0000256" key="5">
    <source>
        <dbReference type="ARBA" id="ARBA00022989"/>
    </source>
</evidence>
<feature type="transmembrane region" description="Helical" evidence="8">
    <location>
        <begin position="379"/>
        <end position="400"/>
    </location>
</feature>
<feature type="transmembrane region" description="Helical" evidence="8">
    <location>
        <begin position="239"/>
        <end position="254"/>
    </location>
</feature>
<evidence type="ECO:0000313" key="11">
    <source>
        <dbReference type="Proteomes" id="UP001374579"/>
    </source>
</evidence>
<evidence type="ECO:0000256" key="3">
    <source>
        <dbReference type="ARBA" id="ARBA00022679"/>
    </source>
</evidence>
<feature type="transmembrane region" description="Helical" evidence="8">
    <location>
        <begin position="120"/>
        <end position="138"/>
    </location>
</feature>
<feature type="transmembrane region" description="Helical" evidence="8">
    <location>
        <begin position="512"/>
        <end position="532"/>
    </location>
</feature>
<keyword evidence="4 8" id="KW-0812">Transmembrane</keyword>
<keyword evidence="6 8" id="KW-0472">Membrane</keyword>
<keyword evidence="7" id="KW-0325">Glycoprotein</keyword>
<gene>
    <name evidence="10" type="ORF">V1264_009707</name>
</gene>
<feature type="transmembrane region" description="Helical" evidence="8">
    <location>
        <begin position="293"/>
        <end position="316"/>
    </location>
</feature>
<evidence type="ECO:0000259" key="9">
    <source>
        <dbReference type="Pfam" id="PF07779"/>
    </source>
</evidence>
<dbReference type="InterPro" id="IPR012419">
    <property type="entry name" value="Cas1_AcylTrans_dom"/>
</dbReference>
<sequence>MVGANLSVVASSYDDHTKAHHHFTHAQLTFFISCFIAALMWVLRLPKYLGRISPDCLPHDVEKGKASEKAEALAPLKSNGAVNGGDGSGVTGNDATNTVVVKPAPTVPPTPTVDEALKDVVLFGAVMFYFFLCDYVKPFPEEPRIYNRDLFLFLIFLLFAVACAFTIKPTQDKILNRDQTEEWKGWMQVMFVWYHYFAAKEWYNWIRVYIACYVWMTGFGNFSFFWVKGDFSLWRVLKMLFRMNFLVIAVLIVTDNDYMLYYICAMHTYWFLTVYTFMRVLSSWNTHRWKMAAKFAAYILFNALIFEIPGMCSLLFRPLSFIFGFHDGKHDIMHEWEFRAGLDHWACLVGMLCAYNYPHFEAFVKHLERGPDNVWSYKLWVKLGMVGGAAGVGVGWYFLFMQAEKFAYNATHCYTAMLPILVFVVLRNAFPVLRRYHCGLFASLGKITLETYLSQLHIYLQSNAKHLIGYLPGYPLLTFALATIIYLTLSHVLFNLTLSFSAFFVQKEWRKGARMAGVGACVVALSFGISVLGKMNGL</sequence>
<feature type="domain" description="Cas1p 10 TM acyl transferase" evidence="9">
    <location>
        <begin position="113"/>
        <end position="513"/>
    </location>
</feature>
<dbReference type="GO" id="GO:0005794">
    <property type="term" value="C:Golgi apparatus"/>
    <property type="evidence" value="ECO:0007669"/>
    <property type="project" value="UniProtKB-ARBA"/>
</dbReference>
<dbReference type="PANTHER" id="PTHR13533">
    <property type="entry name" value="N-ACETYLNEURAMINATE 9-O-ACETYLTRANSFERASE"/>
    <property type="match status" value="1"/>
</dbReference>
<keyword evidence="5 8" id="KW-1133">Transmembrane helix</keyword>
<reference evidence="10 11" key="1">
    <citation type="submission" date="2024-02" db="EMBL/GenBank/DDBJ databases">
        <title>Chromosome-scale genome assembly of the rough periwinkle Littorina saxatilis.</title>
        <authorList>
            <person name="De Jode A."/>
            <person name="Faria R."/>
            <person name="Formenti G."/>
            <person name="Sims Y."/>
            <person name="Smith T.P."/>
            <person name="Tracey A."/>
            <person name="Wood J.M.D."/>
            <person name="Zagrodzka Z.B."/>
            <person name="Johannesson K."/>
            <person name="Butlin R.K."/>
            <person name="Leder E.H."/>
        </authorList>
    </citation>
    <scope>NUCLEOTIDE SEQUENCE [LARGE SCALE GENOMIC DNA]</scope>
    <source>
        <strain evidence="10">Snail1</strain>
        <tissue evidence="10">Muscle</tissue>
    </source>
</reference>
<feature type="transmembrane region" description="Helical" evidence="8">
    <location>
        <begin position="205"/>
        <end position="227"/>
    </location>
</feature>
<proteinExistence type="inferred from homology"/>
<dbReference type="Pfam" id="PF07779">
    <property type="entry name" value="Cas1_AcylT"/>
    <property type="match status" value="1"/>
</dbReference>
<organism evidence="10 11">
    <name type="scientific">Littorina saxatilis</name>
    <dbReference type="NCBI Taxonomy" id="31220"/>
    <lineage>
        <taxon>Eukaryota</taxon>
        <taxon>Metazoa</taxon>
        <taxon>Spiralia</taxon>
        <taxon>Lophotrochozoa</taxon>
        <taxon>Mollusca</taxon>
        <taxon>Gastropoda</taxon>
        <taxon>Caenogastropoda</taxon>
        <taxon>Littorinimorpha</taxon>
        <taxon>Littorinoidea</taxon>
        <taxon>Littorinidae</taxon>
        <taxon>Littorina</taxon>
    </lineage>
</organism>
<feature type="transmembrane region" description="Helical" evidence="8">
    <location>
        <begin position="23"/>
        <end position="43"/>
    </location>
</feature>